<feature type="domain" description="GST C-terminal" evidence="9">
    <location>
        <begin position="93"/>
        <end position="223"/>
    </location>
</feature>
<dbReference type="InterPro" id="IPR050213">
    <property type="entry name" value="GST_superfamily"/>
</dbReference>
<dbReference type="EC" id="2.5.1.18" evidence="1"/>
<evidence type="ECO:0000259" key="8">
    <source>
        <dbReference type="PROSITE" id="PS50404"/>
    </source>
</evidence>
<feature type="compositionally biased region" description="Polar residues" evidence="6">
    <location>
        <begin position="488"/>
        <end position="497"/>
    </location>
</feature>
<dbReference type="InterPro" id="IPR010987">
    <property type="entry name" value="Glutathione-S-Trfase_C-like"/>
</dbReference>
<evidence type="ECO:0000313" key="10">
    <source>
        <dbReference type="EMBL" id="OQV13552.1"/>
    </source>
</evidence>
<dbReference type="OrthoDB" id="414243at2759"/>
<dbReference type="InterPro" id="IPR004045">
    <property type="entry name" value="Glutathione_S-Trfase_N"/>
</dbReference>
<dbReference type="CDD" id="cd03192">
    <property type="entry name" value="GST_C_Sigma_like"/>
    <property type="match status" value="1"/>
</dbReference>
<dbReference type="InterPro" id="IPR004046">
    <property type="entry name" value="GST_C"/>
</dbReference>
<keyword evidence="7" id="KW-0472">Membrane</keyword>
<protein>
    <recommendedName>
        <fullName evidence="1">glutathione transferase</fullName>
        <ecNumber evidence="1">2.5.1.18</ecNumber>
    </recommendedName>
</protein>
<dbReference type="Gene3D" id="1.20.1050.10">
    <property type="match status" value="1"/>
</dbReference>
<dbReference type="PROSITE" id="PS50404">
    <property type="entry name" value="GST_NTER"/>
    <property type="match status" value="1"/>
</dbReference>
<comment type="catalytic activity">
    <reaction evidence="4">
        <text>RX + glutathione = an S-substituted glutathione + a halide anion + H(+)</text>
        <dbReference type="Rhea" id="RHEA:16437"/>
        <dbReference type="ChEBI" id="CHEBI:15378"/>
        <dbReference type="ChEBI" id="CHEBI:16042"/>
        <dbReference type="ChEBI" id="CHEBI:17792"/>
        <dbReference type="ChEBI" id="CHEBI:57925"/>
        <dbReference type="ChEBI" id="CHEBI:90779"/>
        <dbReference type="EC" id="2.5.1.18"/>
    </reaction>
</comment>
<dbReference type="GO" id="GO:0006749">
    <property type="term" value="P:glutathione metabolic process"/>
    <property type="evidence" value="ECO:0007669"/>
    <property type="project" value="TreeGrafter"/>
</dbReference>
<dbReference type="SFLD" id="SFLDS00019">
    <property type="entry name" value="Glutathione_Transferase_(cytos"/>
    <property type="match status" value="1"/>
</dbReference>
<dbReference type="EMBL" id="MTYJ01000121">
    <property type="protein sequence ID" value="OQV13552.1"/>
    <property type="molecule type" value="Genomic_DNA"/>
</dbReference>
<comment type="similarity">
    <text evidence="3">Belongs to the GST superfamily. Sigma family.</text>
</comment>
<dbReference type="PANTHER" id="PTHR11571">
    <property type="entry name" value="GLUTATHIONE S-TRANSFERASE"/>
    <property type="match status" value="1"/>
</dbReference>
<dbReference type="CDD" id="cd03039">
    <property type="entry name" value="GST_N_Sigma_like"/>
    <property type="match status" value="1"/>
</dbReference>
<keyword evidence="7" id="KW-1133">Transmembrane helix</keyword>
<evidence type="ECO:0000256" key="4">
    <source>
        <dbReference type="ARBA" id="ARBA00047960"/>
    </source>
</evidence>
<dbReference type="SUPFAM" id="SSF52833">
    <property type="entry name" value="Thioredoxin-like"/>
    <property type="match status" value="1"/>
</dbReference>
<evidence type="ECO:0000256" key="1">
    <source>
        <dbReference type="ARBA" id="ARBA00012452"/>
    </source>
</evidence>
<dbReference type="GO" id="GO:0004364">
    <property type="term" value="F:glutathione transferase activity"/>
    <property type="evidence" value="ECO:0007669"/>
    <property type="project" value="UniProtKB-EC"/>
</dbReference>
<keyword evidence="2" id="KW-0808">Transferase</keyword>
<feature type="transmembrane region" description="Helical" evidence="7">
    <location>
        <begin position="597"/>
        <end position="616"/>
    </location>
</feature>
<dbReference type="InterPro" id="IPR036249">
    <property type="entry name" value="Thioredoxin-like_sf"/>
</dbReference>
<feature type="region of interest" description="Disordered" evidence="6">
    <location>
        <begin position="487"/>
        <end position="519"/>
    </location>
</feature>
<accession>A0A1W0WEE8</accession>
<evidence type="ECO:0000256" key="5">
    <source>
        <dbReference type="SAM" id="Coils"/>
    </source>
</evidence>
<dbReference type="Pfam" id="PF02798">
    <property type="entry name" value="GST_N"/>
    <property type="match status" value="1"/>
</dbReference>
<comment type="caution">
    <text evidence="10">The sequence shown here is derived from an EMBL/GenBank/DDBJ whole genome shotgun (WGS) entry which is preliminary data.</text>
</comment>
<keyword evidence="11" id="KW-1185">Reference proteome</keyword>
<feature type="domain" description="GST N-terminal" evidence="8">
    <location>
        <begin position="4"/>
        <end position="91"/>
    </location>
</feature>
<evidence type="ECO:0000256" key="3">
    <source>
        <dbReference type="ARBA" id="ARBA00038317"/>
    </source>
</evidence>
<evidence type="ECO:0000256" key="2">
    <source>
        <dbReference type="ARBA" id="ARBA00022679"/>
    </source>
</evidence>
<gene>
    <name evidence="10" type="ORF">BV898_12189</name>
</gene>
<evidence type="ECO:0000313" key="11">
    <source>
        <dbReference type="Proteomes" id="UP000192578"/>
    </source>
</evidence>
<dbReference type="Gene3D" id="3.40.30.10">
    <property type="entry name" value="Glutaredoxin"/>
    <property type="match status" value="1"/>
</dbReference>
<sequence>MAAEKYKLIYFNFDGLAESIRWMFAYSGVAFEDFRIKELPHYVALQPTPEWDAFKGKTPYGTLPLLEVDGKYLGETQAIARYVAKQVGVAGANDWDAAQADSIITYIAAEFMPVAFQVIRELDSEKKKLNAERAVPQANKVAATLVGVLEKNNEKNGKGFLVGQSPTVADFQTVTFSNITDVLKLGTLDEFKALRAHRELIRVLSERAQSVIRDAEEAENTALKGTASAAESLKRAQAALDAGTARAAANAANATAARADQTLQDSLNAQSSLLTSSQFDFTMGAAIVAPSVKAIGANAVTQAMADVADTVACLMEARAATSAAAARACADRAVSAANRAMGAWANSGVAQTQAAGYADQTVKARTTQYVTESKALSLAAKAYAEAAKAIASMRELQEAANAATSVSRLADANAAVAEARRAAANAEAAGKAAANASAQVTGWSDPSLRADLDDTIGKITLVVQGCRPFVQTAETAVAYLASGGTSVGGATQSSPGNSGNGVGLGQTSGDAAGSPQARGNNAAATAVTAAAQALFSLKEAREGSDPVSCRNAANRAVEARTSAQIASQAANSALEQAKTSGDAGAIRATRMAAATALANWIAAQVYSEVSILFAFLKRIRCTMLRA</sequence>
<reference evidence="11" key="1">
    <citation type="submission" date="2017-01" db="EMBL/GenBank/DDBJ databases">
        <title>Comparative genomics of anhydrobiosis in the tardigrade Hypsibius dujardini.</title>
        <authorList>
            <person name="Yoshida Y."/>
            <person name="Koutsovoulos G."/>
            <person name="Laetsch D."/>
            <person name="Stevens L."/>
            <person name="Kumar S."/>
            <person name="Horikawa D."/>
            <person name="Ishino K."/>
            <person name="Komine S."/>
            <person name="Tomita M."/>
            <person name="Blaxter M."/>
            <person name="Arakawa K."/>
        </authorList>
    </citation>
    <scope>NUCLEOTIDE SEQUENCE [LARGE SCALE GENOMIC DNA]</scope>
    <source>
        <strain evidence="11">Z151</strain>
    </source>
</reference>
<keyword evidence="7" id="KW-0812">Transmembrane</keyword>
<dbReference type="Proteomes" id="UP000192578">
    <property type="component" value="Unassembled WGS sequence"/>
</dbReference>
<evidence type="ECO:0000259" key="9">
    <source>
        <dbReference type="PROSITE" id="PS50405"/>
    </source>
</evidence>
<feature type="coiled-coil region" evidence="5">
    <location>
        <begin position="379"/>
        <end position="429"/>
    </location>
</feature>
<name>A0A1W0WEE8_HYPEX</name>
<dbReference type="PANTHER" id="PTHR11571:SF224">
    <property type="entry name" value="HEMATOPOIETIC PROSTAGLANDIN D SYNTHASE"/>
    <property type="match status" value="1"/>
</dbReference>
<organism evidence="10 11">
    <name type="scientific">Hypsibius exemplaris</name>
    <name type="common">Freshwater tardigrade</name>
    <dbReference type="NCBI Taxonomy" id="2072580"/>
    <lineage>
        <taxon>Eukaryota</taxon>
        <taxon>Metazoa</taxon>
        <taxon>Ecdysozoa</taxon>
        <taxon>Tardigrada</taxon>
        <taxon>Eutardigrada</taxon>
        <taxon>Parachela</taxon>
        <taxon>Hypsibioidea</taxon>
        <taxon>Hypsibiidae</taxon>
        <taxon>Hypsibius</taxon>
    </lineage>
</organism>
<dbReference type="PROSITE" id="PS50405">
    <property type="entry name" value="GST_CTER"/>
    <property type="match status" value="1"/>
</dbReference>
<dbReference type="InterPro" id="IPR036282">
    <property type="entry name" value="Glutathione-S-Trfase_C_sf"/>
</dbReference>
<dbReference type="SUPFAM" id="SSF47616">
    <property type="entry name" value="GST C-terminal domain-like"/>
    <property type="match status" value="1"/>
</dbReference>
<dbReference type="AlphaFoldDB" id="A0A1W0WEE8"/>
<evidence type="ECO:0000256" key="7">
    <source>
        <dbReference type="SAM" id="Phobius"/>
    </source>
</evidence>
<evidence type="ECO:0000256" key="6">
    <source>
        <dbReference type="SAM" id="MobiDB-lite"/>
    </source>
</evidence>
<keyword evidence="5" id="KW-0175">Coiled coil</keyword>
<dbReference type="InterPro" id="IPR040079">
    <property type="entry name" value="Glutathione_S-Trfase"/>
</dbReference>
<dbReference type="Pfam" id="PF00043">
    <property type="entry name" value="GST_C"/>
    <property type="match status" value="1"/>
</dbReference>
<proteinExistence type="inferred from homology"/>